<protein>
    <submittedName>
        <fullName evidence="2">Uncharacterized protein</fullName>
    </submittedName>
</protein>
<sequence length="460" mass="51545">MVSVASKERILRSAELLDRVTPGAEFWRELSHAVKAMFYTTLLLPEAVDDNGGNTANEGLMSTSLQSVLKWILETRLAPSPSPPPTVATTPHHSRNAREAEGHLSLSWKAPAADCALHIIRLMIAMVHQYTKDNSEASCNNRSKRLFPTPVCEVMLGFAVEMCPIVWRDQPMLVFEMAMAVAQMALDVQVRDSANGCIRLRSFLLGEDESETYGVQDEEGDGINFPVGLVLDLCMDVIVDQIVLCVDNSTVWTSLEPLFSLLTRPVPLDRRLAFYSPMTILMHTLTTTSDTAQAQKPMVVPLLRLLPARHPRYKAMAEHLVDRWLAEQVLLDAPMQSEALSCRRGLETDAEQIWTDDEPIFYPEQRQQELVRHRRVAVDILALLGASPSAHDKANRRRGVPVWLQEVARSRGFASLQQKLALEDEQMAADLFKGVELQKSDKIRIQVGFCMLQWASGFCT</sequence>
<dbReference type="Proteomes" id="UP000807716">
    <property type="component" value="Unassembled WGS sequence"/>
</dbReference>
<gene>
    <name evidence="2" type="ORF">DFQ27_003218</name>
</gene>
<organism evidence="2 3">
    <name type="scientific">Actinomortierella ambigua</name>
    <dbReference type="NCBI Taxonomy" id="1343610"/>
    <lineage>
        <taxon>Eukaryota</taxon>
        <taxon>Fungi</taxon>
        <taxon>Fungi incertae sedis</taxon>
        <taxon>Mucoromycota</taxon>
        <taxon>Mortierellomycotina</taxon>
        <taxon>Mortierellomycetes</taxon>
        <taxon>Mortierellales</taxon>
        <taxon>Mortierellaceae</taxon>
        <taxon>Actinomortierella</taxon>
    </lineage>
</organism>
<name>A0A9P6Q761_9FUNG</name>
<comment type="caution">
    <text evidence="2">The sequence shown here is derived from an EMBL/GenBank/DDBJ whole genome shotgun (WGS) entry which is preliminary data.</text>
</comment>
<evidence type="ECO:0000256" key="1">
    <source>
        <dbReference type="SAM" id="MobiDB-lite"/>
    </source>
</evidence>
<dbReference type="OrthoDB" id="10658279at2759"/>
<reference evidence="2" key="1">
    <citation type="journal article" date="2020" name="Fungal Divers.">
        <title>Resolving the Mortierellaceae phylogeny through synthesis of multi-gene phylogenetics and phylogenomics.</title>
        <authorList>
            <person name="Vandepol N."/>
            <person name="Liber J."/>
            <person name="Desiro A."/>
            <person name="Na H."/>
            <person name="Kennedy M."/>
            <person name="Barry K."/>
            <person name="Grigoriev I.V."/>
            <person name="Miller A.N."/>
            <person name="O'Donnell K."/>
            <person name="Stajich J.E."/>
            <person name="Bonito G."/>
        </authorList>
    </citation>
    <scope>NUCLEOTIDE SEQUENCE</scope>
    <source>
        <strain evidence="2">BC1065</strain>
    </source>
</reference>
<evidence type="ECO:0000313" key="3">
    <source>
        <dbReference type="Proteomes" id="UP000807716"/>
    </source>
</evidence>
<accession>A0A9P6Q761</accession>
<proteinExistence type="predicted"/>
<dbReference type="EMBL" id="JAAAJB010000230">
    <property type="protein sequence ID" value="KAG0261001.1"/>
    <property type="molecule type" value="Genomic_DNA"/>
</dbReference>
<dbReference type="AlphaFoldDB" id="A0A9P6Q761"/>
<evidence type="ECO:0000313" key="2">
    <source>
        <dbReference type="EMBL" id="KAG0261001.1"/>
    </source>
</evidence>
<feature type="region of interest" description="Disordered" evidence="1">
    <location>
        <begin position="79"/>
        <end position="98"/>
    </location>
</feature>
<keyword evidence="3" id="KW-1185">Reference proteome</keyword>